<dbReference type="EMBL" id="RAPN01000006">
    <property type="protein sequence ID" value="RKD85173.1"/>
    <property type="molecule type" value="Genomic_DNA"/>
</dbReference>
<protein>
    <recommendedName>
        <fullName evidence="5">Carboxypeptidase-like protein</fullName>
    </recommendedName>
</protein>
<sequence length="176" mass="19997">MKRLVLILITLLSINAIAYCQNTTSQSFVYDGYVYSQDSLPLEGAFLINYRTSKIVATDHSGYFKMAVEAGDSLMVNHVSMAPKVVNVVPTYLNKAHIYVTYRTYMVNPITTYDEEKQRSNLEQSMDQLNQDIKEQILVDPTKRTGNENTYDEDVQNPGATIIRVTPNISKKDKKD</sequence>
<organism evidence="3 4">
    <name type="scientific">Mangrovibacterium diazotrophicum</name>
    <dbReference type="NCBI Taxonomy" id="1261403"/>
    <lineage>
        <taxon>Bacteria</taxon>
        <taxon>Pseudomonadati</taxon>
        <taxon>Bacteroidota</taxon>
        <taxon>Bacteroidia</taxon>
        <taxon>Marinilabiliales</taxon>
        <taxon>Prolixibacteraceae</taxon>
        <taxon>Mangrovibacterium</taxon>
    </lineage>
</organism>
<keyword evidence="2" id="KW-0732">Signal</keyword>
<dbReference type="RefSeq" id="WP_120275848.1">
    <property type="nucleotide sequence ID" value="NZ_RAPN01000006.1"/>
</dbReference>
<gene>
    <name evidence="3" type="ORF">BC643_4692</name>
</gene>
<comment type="caution">
    <text evidence="3">The sequence shown here is derived from an EMBL/GenBank/DDBJ whole genome shotgun (WGS) entry which is preliminary data.</text>
</comment>
<dbReference type="Proteomes" id="UP000283387">
    <property type="component" value="Unassembled WGS sequence"/>
</dbReference>
<name>A0A419VUZ1_9BACT</name>
<feature type="region of interest" description="Disordered" evidence="1">
    <location>
        <begin position="139"/>
        <end position="176"/>
    </location>
</feature>
<feature type="signal peptide" evidence="2">
    <location>
        <begin position="1"/>
        <end position="18"/>
    </location>
</feature>
<reference evidence="3 4" key="1">
    <citation type="submission" date="2018-09" db="EMBL/GenBank/DDBJ databases">
        <title>Genomic Encyclopedia of Archaeal and Bacterial Type Strains, Phase II (KMG-II): from individual species to whole genera.</title>
        <authorList>
            <person name="Goeker M."/>
        </authorList>
    </citation>
    <scope>NUCLEOTIDE SEQUENCE [LARGE SCALE GENOMIC DNA]</scope>
    <source>
        <strain evidence="3 4">DSM 27148</strain>
    </source>
</reference>
<dbReference type="OrthoDB" id="1119703at2"/>
<evidence type="ECO:0000313" key="4">
    <source>
        <dbReference type="Proteomes" id="UP000283387"/>
    </source>
</evidence>
<dbReference type="SUPFAM" id="SSF49464">
    <property type="entry name" value="Carboxypeptidase regulatory domain-like"/>
    <property type="match status" value="1"/>
</dbReference>
<feature type="chain" id="PRO_5019413100" description="Carboxypeptidase-like protein" evidence="2">
    <location>
        <begin position="19"/>
        <end position="176"/>
    </location>
</feature>
<dbReference type="InterPro" id="IPR008969">
    <property type="entry name" value="CarboxyPept-like_regulatory"/>
</dbReference>
<proteinExistence type="predicted"/>
<accession>A0A419VUZ1</accession>
<evidence type="ECO:0000313" key="3">
    <source>
        <dbReference type="EMBL" id="RKD85173.1"/>
    </source>
</evidence>
<evidence type="ECO:0008006" key="5">
    <source>
        <dbReference type="Google" id="ProtNLM"/>
    </source>
</evidence>
<dbReference type="AlphaFoldDB" id="A0A419VUZ1"/>
<evidence type="ECO:0000256" key="1">
    <source>
        <dbReference type="SAM" id="MobiDB-lite"/>
    </source>
</evidence>
<evidence type="ECO:0000256" key="2">
    <source>
        <dbReference type="SAM" id="SignalP"/>
    </source>
</evidence>
<keyword evidence="4" id="KW-1185">Reference proteome</keyword>